<name>A0AA38SGS2_9ASTR</name>
<reference evidence="5" key="1">
    <citation type="submission" date="2023-03" db="EMBL/GenBank/DDBJ databases">
        <title>Chromosome-scale reference genome and RAD-based genetic map of yellow starthistle (Centaurea solstitialis) reveal putative structural variation and QTLs associated with invader traits.</title>
        <authorList>
            <person name="Reatini B."/>
            <person name="Cang F.A."/>
            <person name="Jiang Q."/>
            <person name="Mckibben M.T.W."/>
            <person name="Barker M.S."/>
            <person name="Rieseberg L.H."/>
            <person name="Dlugosch K.M."/>
        </authorList>
    </citation>
    <scope>NUCLEOTIDE SEQUENCE</scope>
    <source>
        <strain evidence="5">CAN-66</strain>
        <tissue evidence="5">Leaf</tissue>
    </source>
</reference>
<evidence type="ECO:0000256" key="3">
    <source>
        <dbReference type="SAM" id="MobiDB-lite"/>
    </source>
</evidence>
<dbReference type="CDD" id="cd09272">
    <property type="entry name" value="RNase_HI_RT_Ty1"/>
    <property type="match status" value="1"/>
</dbReference>
<dbReference type="Pfam" id="PF25597">
    <property type="entry name" value="SH3_retrovirus"/>
    <property type="match status" value="1"/>
</dbReference>
<dbReference type="GO" id="GO:0003676">
    <property type="term" value="F:nucleic acid binding"/>
    <property type="evidence" value="ECO:0007669"/>
    <property type="project" value="InterPro"/>
</dbReference>
<dbReference type="InterPro" id="IPR001584">
    <property type="entry name" value="Integrase_cat-core"/>
</dbReference>
<dbReference type="AlphaFoldDB" id="A0AA38SGS2"/>
<dbReference type="GO" id="GO:0016787">
    <property type="term" value="F:hydrolase activity"/>
    <property type="evidence" value="ECO:0007669"/>
    <property type="project" value="UniProtKB-KW"/>
</dbReference>
<dbReference type="PANTHER" id="PTHR42648:SF32">
    <property type="entry name" value="RIBONUCLEASE H-LIKE DOMAIN, GAG-PRE-INTEGRASE DOMAIN PROTEIN-RELATED"/>
    <property type="match status" value="1"/>
</dbReference>
<dbReference type="SUPFAM" id="SSF53098">
    <property type="entry name" value="Ribonuclease H-like"/>
    <property type="match status" value="1"/>
</dbReference>
<keyword evidence="1" id="KW-0479">Metal-binding</keyword>
<dbReference type="SUPFAM" id="SSF56672">
    <property type="entry name" value="DNA/RNA polymerases"/>
    <property type="match status" value="1"/>
</dbReference>
<accession>A0AA38SGS2</accession>
<dbReference type="GO" id="GO:0015074">
    <property type="term" value="P:DNA integration"/>
    <property type="evidence" value="ECO:0007669"/>
    <property type="project" value="InterPro"/>
</dbReference>
<dbReference type="EMBL" id="JARYMX010000007">
    <property type="protein sequence ID" value="KAJ9542504.1"/>
    <property type="molecule type" value="Genomic_DNA"/>
</dbReference>
<dbReference type="PROSITE" id="PS50994">
    <property type="entry name" value="INTEGRASE"/>
    <property type="match status" value="1"/>
</dbReference>
<evidence type="ECO:0000256" key="1">
    <source>
        <dbReference type="ARBA" id="ARBA00022723"/>
    </source>
</evidence>
<evidence type="ECO:0000256" key="2">
    <source>
        <dbReference type="ARBA" id="ARBA00022801"/>
    </source>
</evidence>
<protein>
    <recommendedName>
        <fullName evidence="4">Integrase catalytic domain-containing protein</fullName>
    </recommendedName>
</protein>
<dbReference type="InterPro" id="IPR012337">
    <property type="entry name" value="RNaseH-like_sf"/>
</dbReference>
<sequence length="1160" mass="130328">MDTNSKNPLDMIHMDLCGPMRVESLARKKYMLVLADEFSRFTWLEFLRAKSYAADRIIAFIKRIHILLGHKVKKLRSDNGTEFRNAKLQSFLEDVGISHNFSAVCTPQQNSIVERKNQTFVEAARSMMAHSGVPQSFWAEAVSTACFMQNQTLIVKRTGKTAYVMIEHRKPNIDYFRVFGCKRYVLNDREDLGKFDPKSDESIFIGYSLNSKTYRVFNKRTRSILESSNVDFSETETYLDACPSNPNVILPELSTASPSTYFASNTFASDFIDPADYDLPTLTGPIVVPAHPGSSTTSVSSDAFVTEPSVSTSTSTNSVTPESVVSPLENSSSEPPTVALSEPIQEQTTSPVLAPIPEASPMLSPSSSQRTYAQVVREPRSSSGNQYGVLAVHDENDASNDQQTYVTLPYTRKWTRSHPSSQIIESPSKTVYTRSSKRIDNVVLFGGFLSDFEPLDIQQALSDPDWIFQNKKDEHGLIIRNKARLVAKGFRQQEGIDYDETFAPVARIEAIRIFLAYAAHKNMTVYQMDVKCAFLNGVLHEEVYVEQPEGCTRLKKIPGSATAWYETLTIHLLEAGYKEGTIDPTLFLRQSSNDLTIVQIYVYDIIFASIKPELCKEFEHTMKSQFQMSVMGELTFFLELQVRQRPNGIFINQSKYVHDLLKHFDFGGSSSVATPMPKSFQLDADLSGKPVDQKTYRAIIGSLLYLTASRPYIVFSTGVCACYQCDPRDSHLTAVKRILRYLKGTPNFGLWYPKDSGFELIAYTNFDHLNKKSTSGSCQFLGDKLVSWSSRKQNCVSLSMAEAEYVTAACSCSQVLWMKTQLADFGYTMQRIPINCDSKSAIQITANKFNILERSMSTYDITSSRITSRKVTLYFVESDLQLADLFTNPFDEKHYFFLLSKLGMLDLPPEYCIGMTTSDYLSSELAQNPVSGLHRSFRENNESRNRTGVSGNFSVLGFPTRVTTASMKVTTAEIITTADQVTAAETELPLLMEITADSVDLRPITQNNEFVDLNHVSDQDEVVIEVLREHPIAYAMQAVVNVPMIYVQQFWHTSRIVTRDGVQTLVRRVVQTELAVNLEDFRCILHLPADSAEAPFEPFVSGQILFSEILTLGVHTNPNQSINGISQVSQGMLPSLWFTFFNLMNRCLSSKMKGVDKATT</sequence>
<dbReference type="PANTHER" id="PTHR42648">
    <property type="entry name" value="TRANSPOSASE, PUTATIVE-RELATED"/>
    <property type="match status" value="1"/>
</dbReference>
<dbReference type="InterPro" id="IPR013103">
    <property type="entry name" value="RVT_2"/>
</dbReference>
<dbReference type="Gene3D" id="3.30.420.10">
    <property type="entry name" value="Ribonuclease H-like superfamily/Ribonuclease H"/>
    <property type="match status" value="1"/>
</dbReference>
<evidence type="ECO:0000313" key="6">
    <source>
        <dbReference type="Proteomes" id="UP001172457"/>
    </source>
</evidence>
<dbReference type="InterPro" id="IPR036397">
    <property type="entry name" value="RNaseH_sf"/>
</dbReference>
<dbReference type="GO" id="GO:0046872">
    <property type="term" value="F:metal ion binding"/>
    <property type="evidence" value="ECO:0007669"/>
    <property type="project" value="UniProtKB-KW"/>
</dbReference>
<proteinExistence type="predicted"/>
<comment type="caution">
    <text evidence="5">The sequence shown here is derived from an EMBL/GenBank/DDBJ whole genome shotgun (WGS) entry which is preliminary data.</text>
</comment>
<dbReference type="Proteomes" id="UP001172457">
    <property type="component" value="Chromosome 7"/>
</dbReference>
<feature type="compositionally biased region" description="Low complexity" evidence="3">
    <location>
        <begin position="308"/>
        <end position="327"/>
    </location>
</feature>
<evidence type="ECO:0000259" key="4">
    <source>
        <dbReference type="PROSITE" id="PS50994"/>
    </source>
</evidence>
<gene>
    <name evidence="5" type="ORF">OSB04_029010</name>
</gene>
<evidence type="ECO:0000313" key="5">
    <source>
        <dbReference type="EMBL" id="KAJ9542504.1"/>
    </source>
</evidence>
<dbReference type="InterPro" id="IPR039537">
    <property type="entry name" value="Retrotran_Ty1/copia-like"/>
</dbReference>
<dbReference type="Pfam" id="PF07727">
    <property type="entry name" value="RVT_2"/>
    <property type="match status" value="1"/>
</dbReference>
<feature type="domain" description="Integrase catalytic" evidence="4">
    <location>
        <begin position="4"/>
        <end position="170"/>
    </location>
</feature>
<dbReference type="Pfam" id="PF00665">
    <property type="entry name" value="rve"/>
    <property type="match status" value="1"/>
</dbReference>
<keyword evidence="6" id="KW-1185">Reference proteome</keyword>
<feature type="region of interest" description="Disordered" evidence="3">
    <location>
        <begin position="308"/>
        <end position="351"/>
    </location>
</feature>
<dbReference type="InterPro" id="IPR057670">
    <property type="entry name" value="SH3_retrovirus"/>
</dbReference>
<keyword evidence="2" id="KW-0378">Hydrolase</keyword>
<organism evidence="5 6">
    <name type="scientific">Centaurea solstitialis</name>
    <name type="common">yellow star-thistle</name>
    <dbReference type="NCBI Taxonomy" id="347529"/>
    <lineage>
        <taxon>Eukaryota</taxon>
        <taxon>Viridiplantae</taxon>
        <taxon>Streptophyta</taxon>
        <taxon>Embryophyta</taxon>
        <taxon>Tracheophyta</taxon>
        <taxon>Spermatophyta</taxon>
        <taxon>Magnoliopsida</taxon>
        <taxon>eudicotyledons</taxon>
        <taxon>Gunneridae</taxon>
        <taxon>Pentapetalae</taxon>
        <taxon>asterids</taxon>
        <taxon>campanulids</taxon>
        <taxon>Asterales</taxon>
        <taxon>Asteraceae</taxon>
        <taxon>Carduoideae</taxon>
        <taxon>Cardueae</taxon>
        <taxon>Centaureinae</taxon>
        <taxon>Centaurea</taxon>
    </lineage>
</organism>
<dbReference type="InterPro" id="IPR043502">
    <property type="entry name" value="DNA/RNA_pol_sf"/>
</dbReference>